<evidence type="ECO:0000256" key="2">
    <source>
        <dbReference type="ARBA" id="ARBA00022801"/>
    </source>
</evidence>
<gene>
    <name evidence="5" type="ORF">LNTAR_17448</name>
</gene>
<feature type="domain" description="Sulfatase N-terminal" evidence="4">
    <location>
        <begin position="25"/>
        <end position="364"/>
    </location>
</feature>
<protein>
    <submittedName>
        <fullName evidence="5">Choline sulfatase</fullName>
    </submittedName>
</protein>
<feature type="signal peptide" evidence="3">
    <location>
        <begin position="1"/>
        <end position="20"/>
    </location>
</feature>
<evidence type="ECO:0000313" key="5">
    <source>
        <dbReference type="EMBL" id="EDM29558.1"/>
    </source>
</evidence>
<dbReference type="EMBL" id="ABCK01000001">
    <property type="protein sequence ID" value="EDM29558.1"/>
    <property type="molecule type" value="Genomic_DNA"/>
</dbReference>
<dbReference type="CDD" id="cd16155">
    <property type="entry name" value="sulfatase_like"/>
    <property type="match status" value="1"/>
</dbReference>
<dbReference type="STRING" id="313628.LNTAR_17448"/>
<organism evidence="5 6">
    <name type="scientific">Lentisphaera araneosa HTCC2155</name>
    <dbReference type="NCBI Taxonomy" id="313628"/>
    <lineage>
        <taxon>Bacteria</taxon>
        <taxon>Pseudomonadati</taxon>
        <taxon>Lentisphaerota</taxon>
        <taxon>Lentisphaeria</taxon>
        <taxon>Lentisphaerales</taxon>
        <taxon>Lentisphaeraceae</taxon>
        <taxon>Lentisphaera</taxon>
    </lineage>
</organism>
<keyword evidence="3" id="KW-0732">Signal</keyword>
<name>A6DFH8_9BACT</name>
<dbReference type="RefSeq" id="WP_007276680.1">
    <property type="nucleotide sequence ID" value="NZ_ABCK01000001.1"/>
</dbReference>
<proteinExistence type="predicted"/>
<keyword evidence="1" id="KW-0479">Metal-binding</keyword>
<keyword evidence="6" id="KW-1185">Reference proteome</keyword>
<accession>A6DFH8</accession>
<dbReference type="PANTHER" id="PTHR45953">
    <property type="entry name" value="IDURONATE 2-SULFATASE"/>
    <property type="match status" value="1"/>
</dbReference>
<evidence type="ECO:0000313" key="6">
    <source>
        <dbReference type="Proteomes" id="UP000004947"/>
    </source>
</evidence>
<dbReference type="PANTHER" id="PTHR45953:SF1">
    <property type="entry name" value="IDURONATE 2-SULFATASE"/>
    <property type="match status" value="1"/>
</dbReference>
<evidence type="ECO:0000259" key="4">
    <source>
        <dbReference type="Pfam" id="PF00884"/>
    </source>
</evidence>
<dbReference type="AlphaFoldDB" id="A6DFH8"/>
<dbReference type="InterPro" id="IPR000917">
    <property type="entry name" value="Sulfatase_N"/>
</dbReference>
<feature type="chain" id="PRO_5002691057" evidence="3">
    <location>
        <begin position="21"/>
        <end position="482"/>
    </location>
</feature>
<dbReference type="InterPro" id="IPR017850">
    <property type="entry name" value="Alkaline_phosphatase_core_sf"/>
</dbReference>
<dbReference type="Proteomes" id="UP000004947">
    <property type="component" value="Unassembled WGS sequence"/>
</dbReference>
<dbReference type="eggNOG" id="COG3119">
    <property type="taxonomic scope" value="Bacteria"/>
</dbReference>
<sequence>MTQFLKISLLLTLFANSLFAESAKPNILFILSDDQALETLSIMWELECQTPHLDSLAKEGILFTRAYNMGSWSGAVCMASRAMFNSGAFVNRANQTVRKQPQWAQIMKAAGYKTYMTGKWHVPGKTFKNPPFDITKNVRGGMPAQTEAGQNRPLHPQDYEQGWKPWDKQHGGFWEGGKHWTEVTADDAIEFLDDAKDIDQPFFMYVGFNAPHDPRQAPKEYVDMYPIDKISLPKNHLGLYPYRDQIGCGKQLRDAAIMPFPRNEYATKINRQEYFAATTHMDHNIGRVLKALKDSGKADNTYVIFTSDHGLAVGEHGLVGKQNMYEHSMRAPFIIVGPSIPKGQRNATSIYIQDAMATSLDLATIAKPEYVEFKSLLPLIEEKTKQHYPAIYGKYINYQRMILKDNWKLMVYPYAKKYRLYNLEKDPKEMHDLADKPEYKAVLDTLKSDLKKLQVSMGDEFDFENPPPIDYAALKKFKKKSH</sequence>
<dbReference type="OrthoDB" id="279611at2"/>
<evidence type="ECO:0000256" key="1">
    <source>
        <dbReference type="ARBA" id="ARBA00022723"/>
    </source>
</evidence>
<dbReference type="Pfam" id="PF00884">
    <property type="entry name" value="Sulfatase"/>
    <property type="match status" value="1"/>
</dbReference>
<comment type="caution">
    <text evidence="5">The sequence shown here is derived from an EMBL/GenBank/DDBJ whole genome shotgun (WGS) entry which is preliminary data.</text>
</comment>
<dbReference type="Gene3D" id="3.40.720.10">
    <property type="entry name" value="Alkaline Phosphatase, subunit A"/>
    <property type="match status" value="1"/>
</dbReference>
<dbReference type="SUPFAM" id="SSF53649">
    <property type="entry name" value="Alkaline phosphatase-like"/>
    <property type="match status" value="1"/>
</dbReference>
<keyword evidence="2" id="KW-0378">Hydrolase</keyword>
<dbReference type="GO" id="GO:0046872">
    <property type="term" value="F:metal ion binding"/>
    <property type="evidence" value="ECO:0007669"/>
    <property type="project" value="UniProtKB-KW"/>
</dbReference>
<dbReference type="GO" id="GO:0008484">
    <property type="term" value="F:sulfuric ester hydrolase activity"/>
    <property type="evidence" value="ECO:0007669"/>
    <property type="project" value="TreeGrafter"/>
</dbReference>
<dbReference type="GO" id="GO:0005737">
    <property type="term" value="C:cytoplasm"/>
    <property type="evidence" value="ECO:0007669"/>
    <property type="project" value="TreeGrafter"/>
</dbReference>
<reference evidence="5 6" key="1">
    <citation type="journal article" date="2010" name="J. Bacteriol.">
        <title>Genome sequence of Lentisphaera araneosa HTCC2155T, the type species of the order Lentisphaerales in the phylum Lentisphaerae.</title>
        <authorList>
            <person name="Thrash J.C."/>
            <person name="Cho J.C."/>
            <person name="Vergin K.L."/>
            <person name="Morris R.M."/>
            <person name="Giovannoni S.J."/>
        </authorList>
    </citation>
    <scope>NUCLEOTIDE SEQUENCE [LARGE SCALE GENOMIC DNA]</scope>
    <source>
        <strain evidence="5 6">HTCC2155</strain>
    </source>
</reference>
<evidence type="ECO:0000256" key="3">
    <source>
        <dbReference type="SAM" id="SignalP"/>
    </source>
</evidence>